<comment type="caution">
    <text evidence="1">The sequence shown here is derived from an EMBL/GenBank/DDBJ whole genome shotgun (WGS) entry which is preliminary data.</text>
</comment>
<reference evidence="1 2" key="1">
    <citation type="journal article" date="2014" name="Int. J. Syst. Evol. Microbiol.">
        <title>Complete genome sequence of Corynebacterium casei LMG S-19264T (=DSM 44701T), isolated from a smear-ripened cheese.</title>
        <authorList>
            <consortium name="US DOE Joint Genome Institute (JGI-PGF)"/>
            <person name="Walter F."/>
            <person name="Albersmeier A."/>
            <person name="Kalinowski J."/>
            <person name="Ruckert C."/>
        </authorList>
    </citation>
    <scope>NUCLEOTIDE SEQUENCE [LARGE SCALE GENOMIC DNA]</scope>
    <source>
        <strain evidence="1 2">CGMCC 1.7286</strain>
    </source>
</reference>
<gene>
    <name evidence="1" type="ORF">GCM10011348_28220</name>
</gene>
<evidence type="ECO:0000313" key="1">
    <source>
        <dbReference type="EMBL" id="GGO83747.1"/>
    </source>
</evidence>
<dbReference type="EMBL" id="BMLT01000007">
    <property type="protein sequence ID" value="GGO83747.1"/>
    <property type="molecule type" value="Genomic_DNA"/>
</dbReference>
<dbReference type="AlphaFoldDB" id="A0A917ZKZ1"/>
<dbReference type="RefSeq" id="WP_188861265.1">
    <property type="nucleotide sequence ID" value="NZ_BMLT01000007.1"/>
</dbReference>
<organism evidence="1 2">
    <name type="scientific">Marinobacterium nitratireducens</name>
    <dbReference type="NCBI Taxonomy" id="518897"/>
    <lineage>
        <taxon>Bacteria</taxon>
        <taxon>Pseudomonadati</taxon>
        <taxon>Pseudomonadota</taxon>
        <taxon>Gammaproteobacteria</taxon>
        <taxon>Oceanospirillales</taxon>
        <taxon>Oceanospirillaceae</taxon>
        <taxon>Marinobacterium</taxon>
    </lineage>
</organism>
<proteinExistence type="predicted"/>
<evidence type="ECO:0000313" key="2">
    <source>
        <dbReference type="Proteomes" id="UP000599578"/>
    </source>
</evidence>
<accession>A0A917ZKZ1</accession>
<dbReference type="Proteomes" id="UP000599578">
    <property type="component" value="Unassembled WGS sequence"/>
</dbReference>
<keyword evidence="2" id="KW-1185">Reference proteome</keyword>
<protein>
    <submittedName>
        <fullName evidence="1">Uncharacterized protein</fullName>
    </submittedName>
</protein>
<name>A0A917ZKZ1_9GAMM</name>
<sequence>MQQTEQTLAWVADDWPNDFDFRAEVAEQQELLERTDAIRVAEERTSATHRFEYDF</sequence>